<organism evidence="9 10">
    <name type="scientific">Actinia tenebrosa</name>
    <name type="common">Australian red waratah sea anemone</name>
    <dbReference type="NCBI Taxonomy" id="6105"/>
    <lineage>
        <taxon>Eukaryota</taxon>
        <taxon>Metazoa</taxon>
        <taxon>Cnidaria</taxon>
        <taxon>Anthozoa</taxon>
        <taxon>Hexacorallia</taxon>
        <taxon>Actiniaria</taxon>
        <taxon>Actiniidae</taxon>
        <taxon>Actinia</taxon>
    </lineage>
</organism>
<dbReference type="InParanoid" id="A0A6P8H9Y4"/>
<dbReference type="Gene3D" id="1.20.120.810">
    <property type="entry name" value="Vinculin, Vh2 four-helix bundle"/>
    <property type="match status" value="3"/>
</dbReference>
<dbReference type="InterPro" id="IPR006077">
    <property type="entry name" value="Vinculin/catenin"/>
</dbReference>
<evidence type="ECO:0000256" key="1">
    <source>
        <dbReference type="ARBA" id="ARBA00004282"/>
    </source>
</evidence>
<evidence type="ECO:0000256" key="8">
    <source>
        <dbReference type="SAM" id="MobiDB-lite"/>
    </source>
</evidence>
<feature type="coiled-coil region" evidence="7">
    <location>
        <begin position="314"/>
        <end position="372"/>
    </location>
</feature>
<dbReference type="GO" id="GO:0098609">
    <property type="term" value="P:cell-cell adhesion"/>
    <property type="evidence" value="ECO:0007669"/>
    <property type="project" value="TreeGrafter"/>
</dbReference>
<feature type="region of interest" description="Disordered" evidence="8">
    <location>
        <begin position="762"/>
        <end position="781"/>
    </location>
</feature>
<comment type="subcellular location">
    <subcellularLocation>
        <location evidence="1">Cell junction</location>
    </subcellularLocation>
    <subcellularLocation>
        <location evidence="2">Cytoplasm</location>
    </subcellularLocation>
</comment>
<dbReference type="PANTHER" id="PTHR18914:SF30">
    <property type="entry name" value="VINCULIN_ALPHA-CATENIN FAMILY MEMBER 1"/>
    <property type="match status" value="1"/>
</dbReference>
<keyword evidence="4" id="KW-0963">Cytoplasm</keyword>
<dbReference type="RefSeq" id="XP_031549305.1">
    <property type="nucleotide sequence ID" value="XM_031693445.1"/>
</dbReference>
<feature type="coiled-coil region" evidence="7">
    <location>
        <begin position="1173"/>
        <end position="1200"/>
    </location>
</feature>
<dbReference type="OrthoDB" id="5965911at2759"/>
<dbReference type="InterPro" id="IPR036723">
    <property type="entry name" value="Alpha-catenin/vinculin-like_sf"/>
</dbReference>
<dbReference type="PANTHER" id="PTHR18914">
    <property type="entry name" value="ALPHA CATENIN"/>
    <property type="match status" value="1"/>
</dbReference>
<keyword evidence="7" id="KW-0175">Coiled coil</keyword>
<dbReference type="GO" id="GO:0045296">
    <property type="term" value="F:cadherin binding"/>
    <property type="evidence" value="ECO:0007669"/>
    <property type="project" value="InterPro"/>
</dbReference>
<dbReference type="InterPro" id="IPR001033">
    <property type="entry name" value="Alpha_catenin"/>
</dbReference>
<evidence type="ECO:0000313" key="10">
    <source>
        <dbReference type="RefSeq" id="XP_031549305.1"/>
    </source>
</evidence>
<evidence type="ECO:0000256" key="6">
    <source>
        <dbReference type="ARBA" id="ARBA00022949"/>
    </source>
</evidence>
<dbReference type="GO" id="GO:0005737">
    <property type="term" value="C:cytoplasm"/>
    <property type="evidence" value="ECO:0007669"/>
    <property type="project" value="UniProtKB-SubCell"/>
</dbReference>
<dbReference type="GO" id="GO:0051015">
    <property type="term" value="F:actin filament binding"/>
    <property type="evidence" value="ECO:0007669"/>
    <property type="project" value="InterPro"/>
</dbReference>
<reference evidence="10" key="1">
    <citation type="submission" date="2025-08" db="UniProtKB">
        <authorList>
            <consortium name="RefSeq"/>
        </authorList>
    </citation>
    <scope>IDENTIFICATION</scope>
</reference>
<name>A0A6P8H9Y4_ACTTE</name>
<accession>A0A6P8H9Y4</accession>
<keyword evidence="5" id="KW-0130">Cell adhesion</keyword>
<dbReference type="KEGG" id="aten:116286856"/>
<keyword evidence="6" id="KW-0965">Cell junction</keyword>
<dbReference type="GO" id="GO:0005912">
    <property type="term" value="C:adherens junction"/>
    <property type="evidence" value="ECO:0007669"/>
    <property type="project" value="TreeGrafter"/>
</dbReference>
<dbReference type="PRINTS" id="PR00805">
    <property type="entry name" value="ALPHACATENIN"/>
</dbReference>
<gene>
    <name evidence="10" type="primary">LOC116286856</name>
</gene>
<evidence type="ECO:0000256" key="5">
    <source>
        <dbReference type="ARBA" id="ARBA00022889"/>
    </source>
</evidence>
<feature type="region of interest" description="Disordered" evidence="8">
    <location>
        <begin position="1303"/>
        <end position="1400"/>
    </location>
</feature>
<dbReference type="Pfam" id="PF01044">
    <property type="entry name" value="Vinculin"/>
    <property type="match status" value="4"/>
</dbReference>
<evidence type="ECO:0000256" key="4">
    <source>
        <dbReference type="ARBA" id="ARBA00022490"/>
    </source>
</evidence>
<dbReference type="Proteomes" id="UP000515163">
    <property type="component" value="Unplaced"/>
</dbReference>
<dbReference type="GeneID" id="116286856"/>
<proteinExistence type="inferred from homology"/>
<dbReference type="Gene3D" id="1.20.120.230">
    <property type="entry name" value="Alpha-catenin/vinculin-like"/>
    <property type="match status" value="5"/>
</dbReference>
<dbReference type="GO" id="GO:0008013">
    <property type="term" value="F:beta-catenin binding"/>
    <property type="evidence" value="ECO:0007669"/>
    <property type="project" value="TreeGrafter"/>
</dbReference>
<dbReference type="SUPFAM" id="SSF47220">
    <property type="entry name" value="alpha-catenin/vinculin-like"/>
    <property type="match status" value="8"/>
</dbReference>
<dbReference type="GO" id="GO:0016477">
    <property type="term" value="P:cell migration"/>
    <property type="evidence" value="ECO:0007669"/>
    <property type="project" value="TreeGrafter"/>
</dbReference>
<evidence type="ECO:0000256" key="7">
    <source>
        <dbReference type="SAM" id="Coils"/>
    </source>
</evidence>
<protein>
    <submittedName>
        <fullName evidence="10">Catenin alpha-1-like</fullName>
    </submittedName>
</protein>
<evidence type="ECO:0000313" key="9">
    <source>
        <dbReference type="Proteomes" id="UP000515163"/>
    </source>
</evidence>
<feature type="coiled-coil region" evidence="7">
    <location>
        <begin position="901"/>
        <end position="928"/>
    </location>
</feature>
<dbReference type="GO" id="GO:0016342">
    <property type="term" value="C:catenin complex"/>
    <property type="evidence" value="ECO:0007669"/>
    <property type="project" value="TreeGrafter"/>
</dbReference>
<evidence type="ECO:0000256" key="3">
    <source>
        <dbReference type="ARBA" id="ARBA00008376"/>
    </source>
</evidence>
<evidence type="ECO:0000256" key="2">
    <source>
        <dbReference type="ARBA" id="ARBA00004496"/>
    </source>
</evidence>
<keyword evidence="9" id="KW-1185">Reference proteome</keyword>
<sequence>MSAKLLSSLVQTKSIELVMAPIAAQVSQLIILNEAGERDGIPMPNLVSFARQINVSIESLVLAAQSLVSDSNDEDLKIEMPEACSMLRAAGNGLHEATNKLLIEPHSHDVRYSLVDSARNILETTMNVLLVYDKAEVHKIVCAAHWVMDRLGLTEAVTSLKGFVVSFKGFSESLILLVSLCDKRQRELSNPSKRSRLLSAMAILKKAVGLLSSTMQSYLKNPTDGQAKANRDYVIGQIKFACTEIIKIVESRGDEDGTMEESTNMASTMEKAHHQLGASTRLDTSNQMDCYLDAIVRSSMAVAHTCDGIYKERIVQACQKVLETRNELADLQKAVMSSPDSLRKRREFDMTAEKLSVELKKLDRQVTTAIADQVSTMFCDVELPVYQLLAAATAPVPSGSTTAQDQALLKTRQKADQFDKHTARLVQVSRQAASVSADTGRVHIIKAISAELEKMAPVIATTACAVRQNPYDATGVERLGLLRQEWANRLQILTDAVDDVTDIQDLMDTTEAHVQHDVALCHEGLIEENTAKIVQASRDVLGRGHRVVQIAKKAMASTANPLFKGELLTAANELNTVLPNLSAAIERAMTNLNNSEIREKVSDSIRSVGEKIKTIKTTVTRPTGSSLDFINDNPTQSEAGDFISMPTSNDLEAIKPANGISSYQEDVVQPENERITSSSPSLKLLENEVEDAPAPRAKPLLTTEKKLLSSRPKSTSSPRLFRKLDNTNLSRSLESLLVKPLEDMKDVDKRALLGLGNGADTNSSHLSTLLGQPLNPSRTSRAPVTRLIRAAKEGDRNNIEKHIKNLVSQVTKLMELAEKCVEKSSKVEQVSQIRTASGEIEKLTPIITQAARDVTANSRNFKAVERLHMIGREWASKAHLLGNAIDEIVAPWSAAASKLALKASSGDADELKKQINNINSEAVRLRQLSSAAKAAADAEDYAMDPGNESDVLERDPASLQRIELLRVSSNEIDKVLPELILAAQSVIANPTEITRVEALELLRRVWAGNVNNLIMAVDDVTVGTSAPVEHLTNATLSGDYHALQERLRMVTSYTRSLKEMTSAATVGCSNPKKAALVESTIGSVERLTADLQDTTRTVIDLSTRENKTLEQQLAFMSIEEKMNLMRREWATKVHLLTALVDDLTAHVSAPVDRLAGAALAATKAELGQKHLMEREFEDQAQELSRRVVRVRNQASKAVEKSTHPSQVRTVRVTGDFIDRLTPQVIGAARALADNPDQDTVEHFQMLRRQWASKAQLLIATLEGLPDANMLAVMSVVQDLLSTRANLQGAASFESLTEDDSIAISGTPRLLPSATDSSKRQEPVATQFTPPRRTPSPPRKTFYVSPKPALKPSPRKRAPKVFSAFDDSDIGRKTRHHHRALSDSEALPDSPEQRVPIGASSSETDLKSLLVQELNDRFSSNESLKRSKWDARYWAKFEVERLKHQRAFSMANLSRTSPEWRSDSAEDLRARKSSKSIAMAAQLLQDETDQWEEENNSIVKVAKKMALQMMQMAQFSRGRGDLQDKMEMINTAKAIAANAKTILKFAQIIADACVDERCREDLLYYAECLPTMSTQLKIISSVKAATPSDPSADAVLVRNADNLMQAVVKTLKAAEAASVKELVKPRDVSTDEAEAADLAFQWKKKLKRQRKLEVFTASRDHLGLRRRETKEPAPSLADIVHV</sequence>
<feature type="region of interest" description="Disordered" evidence="8">
    <location>
        <begin position="665"/>
        <end position="720"/>
    </location>
</feature>
<comment type="similarity">
    <text evidence="3">Belongs to the vinculin/alpha-catenin family.</text>
</comment>